<evidence type="ECO:0000256" key="13">
    <source>
        <dbReference type="PROSITE-ProRule" id="PRU01023"/>
    </source>
</evidence>
<evidence type="ECO:0000256" key="4">
    <source>
        <dbReference type="ARBA" id="ARBA00022490"/>
    </source>
</evidence>
<dbReference type="InterPro" id="IPR049560">
    <property type="entry name" value="MeTrfase_RsmB-F_NOP2_cat"/>
</dbReference>
<dbReference type="EMBL" id="JBHUMY010000012">
    <property type="protein sequence ID" value="MFD2661029.1"/>
    <property type="molecule type" value="Genomic_DNA"/>
</dbReference>
<feature type="binding site" evidence="13">
    <location>
        <position position="329"/>
    </location>
    <ligand>
        <name>S-adenosyl-L-methionine</name>
        <dbReference type="ChEBI" id="CHEBI:59789"/>
    </ligand>
</feature>
<keyword evidence="4" id="KW-0963">Cytoplasm</keyword>
<dbReference type="PRINTS" id="PR02008">
    <property type="entry name" value="RCMTFAMILY"/>
</dbReference>
<dbReference type="InterPro" id="IPR035926">
    <property type="entry name" value="NusB-like_sf"/>
</dbReference>
<organism evidence="16 17">
    <name type="scientific">Paenibacillus thailandensis</name>
    <dbReference type="NCBI Taxonomy" id="393250"/>
    <lineage>
        <taxon>Bacteria</taxon>
        <taxon>Bacillati</taxon>
        <taxon>Bacillota</taxon>
        <taxon>Bacilli</taxon>
        <taxon>Bacillales</taxon>
        <taxon>Paenibacillaceae</taxon>
        <taxon>Paenibacillus</taxon>
    </lineage>
</organism>
<feature type="binding site" evidence="13">
    <location>
        <position position="356"/>
    </location>
    <ligand>
        <name>S-adenosyl-L-methionine</name>
        <dbReference type="ChEBI" id="CHEBI:59789"/>
    </ligand>
</feature>
<dbReference type="InterPro" id="IPR004573">
    <property type="entry name" value="rRNA_ssu_MeTfrase_B"/>
</dbReference>
<evidence type="ECO:0000256" key="2">
    <source>
        <dbReference type="ARBA" id="ARBA00004496"/>
    </source>
</evidence>
<keyword evidence="17" id="KW-1185">Reference proteome</keyword>
<dbReference type="Pfam" id="PF01189">
    <property type="entry name" value="Methyltr_RsmB-F"/>
    <property type="match status" value="1"/>
</dbReference>
<evidence type="ECO:0000256" key="9">
    <source>
        <dbReference type="ARBA" id="ARBA00022884"/>
    </source>
</evidence>
<dbReference type="NCBIfam" id="NF011494">
    <property type="entry name" value="PRK14902.1"/>
    <property type="match status" value="1"/>
</dbReference>
<dbReference type="Gene3D" id="1.10.940.10">
    <property type="entry name" value="NusB-like"/>
    <property type="match status" value="1"/>
</dbReference>
<dbReference type="RefSeq" id="WP_379273304.1">
    <property type="nucleotide sequence ID" value="NZ_JBHUMY010000012.1"/>
</dbReference>
<dbReference type="GO" id="GO:0032259">
    <property type="term" value="P:methylation"/>
    <property type="evidence" value="ECO:0007669"/>
    <property type="project" value="UniProtKB-KW"/>
</dbReference>
<evidence type="ECO:0000313" key="17">
    <source>
        <dbReference type="Proteomes" id="UP001597493"/>
    </source>
</evidence>
<feature type="active site" description="Nucleophile" evidence="13">
    <location>
        <position position="428"/>
    </location>
</feature>
<dbReference type="InterPro" id="IPR006027">
    <property type="entry name" value="NusB_RsmB_TIM44"/>
</dbReference>
<comment type="subcellular location">
    <subcellularLocation>
        <location evidence="2">Cytoplasm</location>
    </subcellularLocation>
</comment>
<comment type="caution">
    <text evidence="16">The sequence shown here is derived from an EMBL/GenBank/DDBJ whole genome shotgun (WGS) entry which is preliminary data.</text>
</comment>
<feature type="binding site" evidence="13">
    <location>
        <position position="375"/>
    </location>
    <ligand>
        <name>S-adenosyl-L-methionine</name>
        <dbReference type="ChEBI" id="CHEBI:59789"/>
    </ligand>
</feature>
<evidence type="ECO:0000256" key="14">
    <source>
        <dbReference type="SAM" id="MobiDB-lite"/>
    </source>
</evidence>
<dbReference type="PANTHER" id="PTHR22807:SF53">
    <property type="entry name" value="RIBOSOMAL RNA SMALL SUBUNIT METHYLTRANSFERASE B-RELATED"/>
    <property type="match status" value="1"/>
</dbReference>
<accession>A0ABW5QX70</accession>
<evidence type="ECO:0000256" key="5">
    <source>
        <dbReference type="ARBA" id="ARBA00022552"/>
    </source>
</evidence>
<evidence type="ECO:0000256" key="12">
    <source>
        <dbReference type="ARBA" id="ARBA00047283"/>
    </source>
</evidence>
<evidence type="ECO:0000256" key="1">
    <source>
        <dbReference type="ARBA" id="ARBA00002724"/>
    </source>
</evidence>
<keyword evidence="7 13" id="KW-0808">Transferase</keyword>
<dbReference type="SUPFAM" id="SSF53335">
    <property type="entry name" value="S-adenosyl-L-methionine-dependent methyltransferases"/>
    <property type="match status" value="1"/>
</dbReference>
<dbReference type="Proteomes" id="UP001597493">
    <property type="component" value="Unassembled WGS sequence"/>
</dbReference>
<dbReference type="Pfam" id="PF01029">
    <property type="entry name" value="NusB"/>
    <property type="match status" value="1"/>
</dbReference>
<dbReference type="EC" id="2.1.1.176" evidence="3"/>
<dbReference type="PROSITE" id="PS51686">
    <property type="entry name" value="SAM_MT_RSMB_NOP"/>
    <property type="match status" value="1"/>
</dbReference>
<dbReference type="GO" id="GO:0008168">
    <property type="term" value="F:methyltransferase activity"/>
    <property type="evidence" value="ECO:0007669"/>
    <property type="project" value="UniProtKB-KW"/>
</dbReference>
<dbReference type="NCBIfam" id="TIGR00563">
    <property type="entry name" value="rsmB"/>
    <property type="match status" value="1"/>
</dbReference>
<proteinExistence type="inferred from homology"/>
<comment type="function">
    <text evidence="1">Specifically methylates the cytosine at position 967 (m5C967) of 16S rRNA.</text>
</comment>
<evidence type="ECO:0000313" key="16">
    <source>
        <dbReference type="EMBL" id="MFD2661029.1"/>
    </source>
</evidence>
<comment type="catalytic activity">
    <reaction evidence="12">
        <text>cytidine(967) in 16S rRNA + S-adenosyl-L-methionine = 5-methylcytidine(967) in 16S rRNA + S-adenosyl-L-homocysteine + H(+)</text>
        <dbReference type="Rhea" id="RHEA:42748"/>
        <dbReference type="Rhea" id="RHEA-COMP:10219"/>
        <dbReference type="Rhea" id="RHEA-COMP:10220"/>
        <dbReference type="ChEBI" id="CHEBI:15378"/>
        <dbReference type="ChEBI" id="CHEBI:57856"/>
        <dbReference type="ChEBI" id="CHEBI:59789"/>
        <dbReference type="ChEBI" id="CHEBI:74483"/>
        <dbReference type="ChEBI" id="CHEBI:82748"/>
        <dbReference type="EC" id="2.1.1.176"/>
    </reaction>
</comment>
<keyword evidence="5" id="KW-0698">rRNA processing</keyword>
<evidence type="ECO:0000256" key="11">
    <source>
        <dbReference type="ARBA" id="ARBA00031088"/>
    </source>
</evidence>
<dbReference type="PANTHER" id="PTHR22807">
    <property type="entry name" value="NOP2 YEAST -RELATED NOL1/NOP2/FMU SUN DOMAIN-CONTAINING"/>
    <property type="match status" value="1"/>
</dbReference>
<dbReference type="Pfam" id="PF22458">
    <property type="entry name" value="RsmF-B_ferredox"/>
    <property type="match status" value="1"/>
</dbReference>
<sequence>MSDQRRTARPKPNNRSESGGSRKHSGGKASGASADRRRGGPKPRSARELALDTLLKVAETGAYSNLQLNRALQEAQLSKADAALVTELVYGTIQRQKTLDYWLAQFAAKGLGKLEPWVLQLLRLSLYQLLYLDRIPPHAAVNEAVAIAKRRGHQGISGMVNGMLRSIVRRRSELVPEAISGANEAERIATAHSYPEWLAKRWIDRYGEDAAERICASGNEPPHASLRVNRLKNDAAQVLAELQADGYEADRSPAAPQVGIVVRRGGNMADTAGYREGRWTVQDESSMLVAQVVAPKPGMQVLDCCAAPGGKSTHLAELMEGKGKVWANDIHPHKLQLIEAQVARLGLANVEAIIGDAAKLGERFAPESLDAVLLDAPCSGLGVIRRKPEIKWTKSPEDVEAIAEIQKRLLDAVAVLVKPGGTLVYSTCTIEPKENERQVERFLREHPEYGLDRDWPEDVLQPLREAGAVGPDFDGSVQLLPFHFQSDGFFIARLRKRP</sequence>
<name>A0ABW5QX70_9BACL</name>
<evidence type="ECO:0000256" key="7">
    <source>
        <dbReference type="ARBA" id="ARBA00022679"/>
    </source>
</evidence>
<gene>
    <name evidence="16" type="primary">rsmB</name>
    <name evidence="16" type="ORF">ACFSW5_12285</name>
</gene>
<protein>
    <recommendedName>
        <fullName evidence="3">16S rRNA (cytosine(967)-C(5))-methyltransferase</fullName>
        <ecNumber evidence="3">2.1.1.176</ecNumber>
    </recommendedName>
    <alternativeName>
        <fullName evidence="10">16S rRNA m5C967 methyltransferase</fullName>
    </alternativeName>
    <alternativeName>
        <fullName evidence="11">rRNA (cytosine-C(5)-)-methyltransferase RsmB</fullName>
    </alternativeName>
</protein>
<evidence type="ECO:0000256" key="3">
    <source>
        <dbReference type="ARBA" id="ARBA00012140"/>
    </source>
</evidence>
<feature type="region of interest" description="Disordered" evidence="14">
    <location>
        <begin position="1"/>
        <end position="46"/>
    </location>
</feature>
<keyword evidence="6 13" id="KW-0489">Methyltransferase</keyword>
<feature type="domain" description="SAM-dependent MTase RsmB/NOP-type" evidence="15">
    <location>
        <begin position="214"/>
        <end position="497"/>
    </location>
</feature>
<evidence type="ECO:0000259" key="15">
    <source>
        <dbReference type="PROSITE" id="PS51686"/>
    </source>
</evidence>
<dbReference type="Gene3D" id="3.40.50.150">
    <property type="entry name" value="Vaccinia Virus protein VP39"/>
    <property type="match status" value="1"/>
</dbReference>
<evidence type="ECO:0000256" key="8">
    <source>
        <dbReference type="ARBA" id="ARBA00022691"/>
    </source>
</evidence>
<dbReference type="Gene3D" id="3.30.70.1170">
    <property type="entry name" value="Sun protein, domain 3"/>
    <property type="match status" value="1"/>
</dbReference>
<dbReference type="InterPro" id="IPR023267">
    <property type="entry name" value="RCMT"/>
</dbReference>
<dbReference type="InterPro" id="IPR054728">
    <property type="entry name" value="RsmB-like_ferredoxin"/>
</dbReference>
<keyword evidence="9 13" id="KW-0694">RNA-binding</keyword>
<dbReference type="InterPro" id="IPR001678">
    <property type="entry name" value="MeTrfase_RsmB-F_NOP2_dom"/>
</dbReference>
<dbReference type="CDD" id="cd02440">
    <property type="entry name" value="AdoMet_MTases"/>
    <property type="match status" value="1"/>
</dbReference>
<evidence type="ECO:0000256" key="6">
    <source>
        <dbReference type="ARBA" id="ARBA00022603"/>
    </source>
</evidence>
<dbReference type="InterPro" id="IPR029063">
    <property type="entry name" value="SAM-dependent_MTases_sf"/>
</dbReference>
<reference evidence="17" key="1">
    <citation type="journal article" date="2019" name="Int. J. Syst. Evol. Microbiol.">
        <title>The Global Catalogue of Microorganisms (GCM) 10K type strain sequencing project: providing services to taxonomists for standard genome sequencing and annotation.</title>
        <authorList>
            <consortium name="The Broad Institute Genomics Platform"/>
            <consortium name="The Broad Institute Genome Sequencing Center for Infectious Disease"/>
            <person name="Wu L."/>
            <person name="Ma J."/>
        </authorList>
    </citation>
    <scope>NUCLEOTIDE SEQUENCE [LARGE SCALE GENOMIC DNA]</scope>
    <source>
        <strain evidence="17">TISTR 1827</strain>
    </source>
</reference>
<comment type="similarity">
    <text evidence="13">Belongs to the class I-like SAM-binding methyltransferase superfamily. RsmB/NOP family.</text>
</comment>
<feature type="binding site" evidence="13">
    <location>
        <begin position="305"/>
        <end position="311"/>
    </location>
    <ligand>
        <name>S-adenosyl-L-methionine</name>
        <dbReference type="ChEBI" id="CHEBI:59789"/>
    </ligand>
</feature>
<evidence type="ECO:0000256" key="10">
    <source>
        <dbReference type="ARBA" id="ARBA00030399"/>
    </source>
</evidence>
<keyword evidence="8 13" id="KW-0949">S-adenosyl-L-methionine</keyword>
<dbReference type="SUPFAM" id="SSF48013">
    <property type="entry name" value="NusB-like"/>
    <property type="match status" value="1"/>
</dbReference>